<name>A0AAN4VVB3_9BACT</name>
<dbReference type="EMBL" id="BQKE01000001">
    <property type="protein sequence ID" value="GJM60621.1"/>
    <property type="molecule type" value="Genomic_DNA"/>
</dbReference>
<feature type="domain" description="Peptidase M13 C-terminal" evidence="8">
    <location>
        <begin position="483"/>
        <end position="682"/>
    </location>
</feature>
<dbReference type="Gene3D" id="3.40.390.10">
    <property type="entry name" value="Collagenase (Catalytic Domain)"/>
    <property type="match status" value="1"/>
</dbReference>
<dbReference type="CDD" id="cd08662">
    <property type="entry name" value="M13"/>
    <property type="match status" value="1"/>
</dbReference>
<gene>
    <name evidence="10" type="primary">pepO</name>
    <name evidence="10" type="ORF">PEDI_11730</name>
</gene>
<dbReference type="Gene3D" id="1.10.1380.10">
    <property type="entry name" value="Neutral endopeptidase , domain2"/>
    <property type="match status" value="1"/>
</dbReference>
<dbReference type="RefSeq" id="WP_338236331.1">
    <property type="nucleotide sequence ID" value="NZ_BQKE01000001.1"/>
</dbReference>
<proteinExistence type="inferred from homology"/>
<evidence type="ECO:0000259" key="9">
    <source>
        <dbReference type="Pfam" id="PF05649"/>
    </source>
</evidence>
<reference evidence="10 11" key="1">
    <citation type="submission" date="2021-12" db="EMBL/GenBank/DDBJ databases">
        <title>Genome sequencing of bacteria with rrn-lacking chromosome and rrn-plasmid.</title>
        <authorList>
            <person name="Anda M."/>
            <person name="Iwasaki W."/>
        </authorList>
    </citation>
    <scope>NUCLEOTIDE SEQUENCE [LARGE SCALE GENOMIC DNA]</scope>
    <source>
        <strain evidence="10 11">NBRC 15940</strain>
    </source>
</reference>
<dbReference type="PROSITE" id="PS51885">
    <property type="entry name" value="NEPRILYSIN"/>
    <property type="match status" value="1"/>
</dbReference>
<keyword evidence="6" id="KW-0862">Zinc</keyword>
<keyword evidence="11" id="KW-1185">Reference proteome</keyword>
<dbReference type="PROSITE" id="PS51257">
    <property type="entry name" value="PROKAR_LIPOPROTEIN"/>
    <property type="match status" value="1"/>
</dbReference>
<keyword evidence="4" id="KW-0479">Metal-binding</keyword>
<dbReference type="InterPro" id="IPR018497">
    <property type="entry name" value="Peptidase_M13_C"/>
</dbReference>
<dbReference type="InterPro" id="IPR024079">
    <property type="entry name" value="MetalloPept_cat_dom_sf"/>
</dbReference>
<dbReference type="PANTHER" id="PTHR11733:SF167">
    <property type="entry name" value="FI17812P1-RELATED"/>
    <property type="match status" value="1"/>
</dbReference>
<dbReference type="GO" id="GO:0004222">
    <property type="term" value="F:metalloendopeptidase activity"/>
    <property type="evidence" value="ECO:0007669"/>
    <property type="project" value="InterPro"/>
</dbReference>
<dbReference type="GO" id="GO:0046872">
    <property type="term" value="F:metal ion binding"/>
    <property type="evidence" value="ECO:0007669"/>
    <property type="project" value="UniProtKB-KW"/>
</dbReference>
<dbReference type="InterPro" id="IPR000718">
    <property type="entry name" value="Peptidase_M13"/>
</dbReference>
<evidence type="ECO:0000256" key="7">
    <source>
        <dbReference type="ARBA" id="ARBA00023049"/>
    </source>
</evidence>
<dbReference type="PRINTS" id="PR00786">
    <property type="entry name" value="NEPRILYSIN"/>
</dbReference>
<evidence type="ECO:0000256" key="1">
    <source>
        <dbReference type="ARBA" id="ARBA00001947"/>
    </source>
</evidence>
<dbReference type="Proteomes" id="UP001310022">
    <property type="component" value="Unassembled WGS sequence"/>
</dbReference>
<keyword evidence="3" id="KW-0645">Protease</keyword>
<organism evidence="10 11">
    <name type="scientific">Persicobacter diffluens</name>
    <dbReference type="NCBI Taxonomy" id="981"/>
    <lineage>
        <taxon>Bacteria</taxon>
        <taxon>Pseudomonadati</taxon>
        <taxon>Bacteroidota</taxon>
        <taxon>Cytophagia</taxon>
        <taxon>Cytophagales</taxon>
        <taxon>Persicobacteraceae</taxon>
        <taxon>Persicobacter</taxon>
    </lineage>
</organism>
<dbReference type="InterPro" id="IPR042089">
    <property type="entry name" value="Peptidase_M13_dom_2"/>
</dbReference>
<keyword evidence="5" id="KW-0378">Hydrolase</keyword>
<comment type="similarity">
    <text evidence="2">Belongs to the peptidase M13 family.</text>
</comment>
<comment type="cofactor">
    <cofactor evidence="1">
        <name>Zn(2+)</name>
        <dbReference type="ChEBI" id="CHEBI:29105"/>
    </cofactor>
</comment>
<accession>A0AAN4VVB3</accession>
<sequence>MNKKFLSAGMAVALSAALISCDSKEKQQAATADAEVHGIDPKNMDAHVHPGEDFYHFANGGWDKITEIPDDQTRWGAFNELRDRNIAAQQRIMKKALENIDQFSGDQLKALQVYQLGMDSAAIENAGTEKLQPIFDKIRGLKSKADLPQLMGELNIVGVGGLFGDYVYTDRKNSQATTYYFSQGGLSLPDKDYYLKDGEPFAGIRDAYVQYITDVFMKLGEEEAKAKTEAQTILAFETEMAKISWDRAKMRNPELTYNKMSTKDFDQSFASFDVIKYLKAGDVPVNLVPEVVVTQPDYFVNLSKVLAGADLETIKAYFEFKAINTFAAYLDSEFVALNFDFYGKKLSGAQEMRPRWKRMLTTVNGVAGEGFGQIYVKEVFPEEAKSMLAAMIENVREVLGERITKLEWMGDDTKAKAQEKLANINVKIGYPDKWKSYADLEIDQTSFLQTIINSNKFDYYDMLNDLGKPVDKSKWGMTPQTVNAYYSPTNNEIVFPAAILQPPFYDYKADKAVNYGGIGAVIGHEITHGFDDQGRKYDANGNQNDWWTEEDGERFDALANKVVEQYDAYTVLDSVHVNGRLTLGENIADLGGVTLAYNAMVKDLEKNGRPDAIDGYSPEQRFFLSWATVWRTKSRDEALRQQVMTDPHSPGFFRAIGPLGNFPPFQEAFDLKDDAPMVRKDRIVIW</sequence>
<dbReference type="PANTHER" id="PTHR11733">
    <property type="entry name" value="ZINC METALLOPROTEASE FAMILY M13 NEPRILYSIN-RELATED"/>
    <property type="match status" value="1"/>
</dbReference>
<dbReference type="Pfam" id="PF01431">
    <property type="entry name" value="Peptidase_M13"/>
    <property type="match status" value="1"/>
</dbReference>
<evidence type="ECO:0000256" key="6">
    <source>
        <dbReference type="ARBA" id="ARBA00022833"/>
    </source>
</evidence>
<evidence type="ECO:0000313" key="11">
    <source>
        <dbReference type="Proteomes" id="UP001310022"/>
    </source>
</evidence>
<evidence type="ECO:0000256" key="2">
    <source>
        <dbReference type="ARBA" id="ARBA00007357"/>
    </source>
</evidence>
<protein>
    <submittedName>
        <fullName evidence="10">Endothelin-converting protein</fullName>
    </submittedName>
</protein>
<dbReference type="SUPFAM" id="SSF55486">
    <property type="entry name" value="Metalloproteases ('zincins'), catalytic domain"/>
    <property type="match status" value="1"/>
</dbReference>
<dbReference type="Pfam" id="PF05649">
    <property type="entry name" value="Peptidase_M13_N"/>
    <property type="match status" value="1"/>
</dbReference>
<evidence type="ECO:0000259" key="8">
    <source>
        <dbReference type="Pfam" id="PF01431"/>
    </source>
</evidence>
<dbReference type="InterPro" id="IPR008753">
    <property type="entry name" value="Peptidase_M13_N"/>
</dbReference>
<comment type="caution">
    <text evidence="10">The sequence shown here is derived from an EMBL/GenBank/DDBJ whole genome shotgun (WGS) entry which is preliminary data.</text>
</comment>
<evidence type="ECO:0000313" key="10">
    <source>
        <dbReference type="EMBL" id="GJM60621.1"/>
    </source>
</evidence>
<evidence type="ECO:0000256" key="4">
    <source>
        <dbReference type="ARBA" id="ARBA00022723"/>
    </source>
</evidence>
<dbReference type="AlphaFoldDB" id="A0AAN4VVB3"/>
<evidence type="ECO:0000256" key="3">
    <source>
        <dbReference type="ARBA" id="ARBA00022670"/>
    </source>
</evidence>
<keyword evidence="7" id="KW-0482">Metalloprotease</keyword>
<dbReference type="GO" id="GO:0005886">
    <property type="term" value="C:plasma membrane"/>
    <property type="evidence" value="ECO:0007669"/>
    <property type="project" value="TreeGrafter"/>
</dbReference>
<evidence type="ECO:0000256" key="5">
    <source>
        <dbReference type="ARBA" id="ARBA00022801"/>
    </source>
</evidence>
<dbReference type="GO" id="GO:0016485">
    <property type="term" value="P:protein processing"/>
    <property type="evidence" value="ECO:0007669"/>
    <property type="project" value="TreeGrafter"/>
</dbReference>
<feature type="domain" description="Peptidase M13 N-terminal" evidence="9">
    <location>
        <begin position="50"/>
        <end position="431"/>
    </location>
</feature>